<dbReference type="Proteomes" id="UP000683925">
    <property type="component" value="Unassembled WGS sequence"/>
</dbReference>
<gene>
    <name evidence="1" type="ORF">POCTA_138.1.T0810001</name>
</gene>
<sequence length="204" mass="23797">MLSGLLGLMDSSHTSIQQEEQIHKVLGEFLHDLLRILQQNSKKIIFLKVSSFFIEEFRNSNQSFLTSKFQSFYYFINITLFAFRPSLQGYQQFFELNSISIGEFAQTKVLQIKGADRSCDCFFPSVYNTQKGLMLSKNDQNLNIIQFSFGSQDWDCKLQWAIEFETQKYLQGRTYGTISADGNFIVTQYVKSKEIQIRRYKSTI</sequence>
<accession>A0A8S1W3V1</accession>
<dbReference type="EMBL" id="CAJJDP010000080">
    <property type="protein sequence ID" value="CAD8183317.1"/>
    <property type="molecule type" value="Genomic_DNA"/>
</dbReference>
<proteinExistence type="predicted"/>
<keyword evidence="2" id="KW-1185">Reference proteome</keyword>
<name>A0A8S1W3V1_PAROT</name>
<evidence type="ECO:0000313" key="1">
    <source>
        <dbReference type="EMBL" id="CAD8183317.1"/>
    </source>
</evidence>
<evidence type="ECO:0000313" key="2">
    <source>
        <dbReference type="Proteomes" id="UP000683925"/>
    </source>
</evidence>
<reference evidence="1" key="1">
    <citation type="submission" date="2021-01" db="EMBL/GenBank/DDBJ databases">
        <authorList>
            <consortium name="Genoscope - CEA"/>
            <person name="William W."/>
        </authorList>
    </citation>
    <scope>NUCLEOTIDE SEQUENCE</scope>
</reference>
<dbReference type="AlphaFoldDB" id="A0A8S1W3V1"/>
<protein>
    <submittedName>
        <fullName evidence="1">Uncharacterized protein</fullName>
    </submittedName>
</protein>
<comment type="caution">
    <text evidence="1">The sequence shown here is derived from an EMBL/GenBank/DDBJ whole genome shotgun (WGS) entry which is preliminary data.</text>
</comment>
<organism evidence="1 2">
    <name type="scientific">Paramecium octaurelia</name>
    <dbReference type="NCBI Taxonomy" id="43137"/>
    <lineage>
        <taxon>Eukaryota</taxon>
        <taxon>Sar</taxon>
        <taxon>Alveolata</taxon>
        <taxon>Ciliophora</taxon>
        <taxon>Intramacronucleata</taxon>
        <taxon>Oligohymenophorea</taxon>
        <taxon>Peniculida</taxon>
        <taxon>Parameciidae</taxon>
        <taxon>Paramecium</taxon>
    </lineage>
</organism>